<feature type="non-terminal residue" evidence="1">
    <location>
        <position position="1"/>
    </location>
</feature>
<evidence type="ECO:0000313" key="1">
    <source>
        <dbReference type="EMBL" id="GAH43601.1"/>
    </source>
</evidence>
<gene>
    <name evidence="1" type="ORF">S03H2_21274</name>
</gene>
<sequence>YHPGLFNPPAWRNTLQKKLKEIKGGPLGIEYVKELELRVKDKEKALQKWQNLLRPHLFSSDGCFAVGDGPRLCIMESDKDYIHSIKIKVKSLDNAREFLSSRGLLGQDKKHSITLNPDKTFGILFEILEAE</sequence>
<dbReference type="AlphaFoldDB" id="X1FD89"/>
<proteinExistence type="predicted"/>
<reference evidence="1" key="1">
    <citation type="journal article" date="2014" name="Front. Microbiol.">
        <title>High frequency of phylogenetically diverse reductive dehalogenase-homologous genes in deep subseafloor sedimentary metagenomes.</title>
        <authorList>
            <person name="Kawai M."/>
            <person name="Futagami T."/>
            <person name="Toyoda A."/>
            <person name="Takaki Y."/>
            <person name="Nishi S."/>
            <person name="Hori S."/>
            <person name="Arai W."/>
            <person name="Tsubouchi T."/>
            <person name="Morono Y."/>
            <person name="Uchiyama I."/>
            <person name="Ito T."/>
            <person name="Fujiyama A."/>
            <person name="Inagaki F."/>
            <person name="Takami H."/>
        </authorList>
    </citation>
    <scope>NUCLEOTIDE SEQUENCE</scope>
    <source>
        <strain evidence="1">Expedition CK06-06</strain>
    </source>
</reference>
<comment type="caution">
    <text evidence="1">The sequence shown here is derived from an EMBL/GenBank/DDBJ whole genome shotgun (WGS) entry which is preliminary data.</text>
</comment>
<accession>X1FD89</accession>
<name>X1FD89_9ZZZZ</name>
<dbReference type="EMBL" id="BARU01011303">
    <property type="protein sequence ID" value="GAH43601.1"/>
    <property type="molecule type" value="Genomic_DNA"/>
</dbReference>
<protein>
    <recommendedName>
        <fullName evidence="2">Glyoxalase-like domain-containing protein</fullName>
    </recommendedName>
</protein>
<evidence type="ECO:0008006" key="2">
    <source>
        <dbReference type="Google" id="ProtNLM"/>
    </source>
</evidence>
<organism evidence="1">
    <name type="scientific">marine sediment metagenome</name>
    <dbReference type="NCBI Taxonomy" id="412755"/>
    <lineage>
        <taxon>unclassified sequences</taxon>
        <taxon>metagenomes</taxon>
        <taxon>ecological metagenomes</taxon>
    </lineage>
</organism>